<dbReference type="RefSeq" id="WP_261520073.1">
    <property type="nucleotide sequence ID" value="NZ_JAODNW010000008.1"/>
</dbReference>
<evidence type="ECO:0000313" key="5">
    <source>
        <dbReference type="Proteomes" id="UP001589755"/>
    </source>
</evidence>
<dbReference type="EMBL" id="JBHLXD010000002">
    <property type="protein sequence ID" value="MFC0207100.1"/>
    <property type="molecule type" value="Genomic_DNA"/>
</dbReference>
<dbReference type="Proteomes" id="UP001589755">
    <property type="component" value="Unassembled WGS sequence"/>
</dbReference>
<proteinExistence type="predicted"/>
<dbReference type="Pfam" id="PF13649">
    <property type="entry name" value="Methyltransf_25"/>
    <property type="match status" value="1"/>
</dbReference>
<name>A0ABV6D373_9HYPH</name>
<keyword evidence="5" id="KW-1185">Reference proteome</keyword>
<keyword evidence="2 4" id="KW-0808">Transferase</keyword>
<gene>
    <name evidence="4" type="ORF">ACFFJ2_01640</name>
</gene>
<dbReference type="PANTHER" id="PTHR43861">
    <property type="entry name" value="TRANS-ACONITATE 2-METHYLTRANSFERASE-RELATED"/>
    <property type="match status" value="1"/>
</dbReference>
<evidence type="ECO:0000259" key="3">
    <source>
        <dbReference type="Pfam" id="PF13649"/>
    </source>
</evidence>
<dbReference type="GO" id="GO:0032259">
    <property type="term" value="P:methylation"/>
    <property type="evidence" value="ECO:0007669"/>
    <property type="project" value="UniProtKB-KW"/>
</dbReference>
<dbReference type="SUPFAM" id="SSF53335">
    <property type="entry name" value="S-adenosyl-L-methionine-dependent methyltransferases"/>
    <property type="match status" value="1"/>
</dbReference>
<dbReference type="EC" id="2.1.1.-" evidence="4"/>
<evidence type="ECO:0000256" key="2">
    <source>
        <dbReference type="ARBA" id="ARBA00022679"/>
    </source>
</evidence>
<keyword evidence="1 4" id="KW-0489">Methyltransferase</keyword>
<dbReference type="Gene3D" id="3.40.50.150">
    <property type="entry name" value="Vaccinia Virus protein VP39"/>
    <property type="match status" value="1"/>
</dbReference>
<reference evidence="4 5" key="1">
    <citation type="submission" date="2024-09" db="EMBL/GenBank/DDBJ databases">
        <authorList>
            <person name="Sun Q."/>
            <person name="Mori K."/>
        </authorList>
    </citation>
    <scope>NUCLEOTIDE SEQUENCE [LARGE SCALE GENOMIC DNA]</scope>
    <source>
        <strain evidence="4 5">CCM 8543</strain>
    </source>
</reference>
<comment type="caution">
    <text evidence="4">The sequence shown here is derived from an EMBL/GenBank/DDBJ whole genome shotgun (WGS) entry which is preliminary data.</text>
</comment>
<dbReference type="InterPro" id="IPR029063">
    <property type="entry name" value="SAM-dependent_MTases_sf"/>
</dbReference>
<evidence type="ECO:0000256" key="1">
    <source>
        <dbReference type="ARBA" id="ARBA00022603"/>
    </source>
</evidence>
<organism evidence="4 5">
    <name type="scientific">Chelativorans intermedius</name>
    <dbReference type="NCBI Taxonomy" id="515947"/>
    <lineage>
        <taxon>Bacteria</taxon>
        <taxon>Pseudomonadati</taxon>
        <taxon>Pseudomonadota</taxon>
        <taxon>Alphaproteobacteria</taxon>
        <taxon>Hyphomicrobiales</taxon>
        <taxon>Phyllobacteriaceae</taxon>
        <taxon>Chelativorans</taxon>
    </lineage>
</organism>
<evidence type="ECO:0000313" key="4">
    <source>
        <dbReference type="EMBL" id="MFC0207100.1"/>
    </source>
</evidence>
<dbReference type="GO" id="GO:0008168">
    <property type="term" value="F:methyltransferase activity"/>
    <property type="evidence" value="ECO:0007669"/>
    <property type="project" value="UniProtKB-KW"/>
</dbReference>
<dbReference type="InterPro" id="IPR041698">
    <property type="entry name" value="Methyltransf_25"/>
</dbReference>
<sequence>MDRTAAFWDGIAERYAARPVKDMAAYETTLTRTRSHLRAQDTVLELGCGTGSTALRLADAVRHVTATDLSGRMLAIGREKAERAGVGNVTFAQATPFDHRFGRESFDAVLAFNLLHLIGDVPAALRCVHGLLKPGGRFISKTPCLAGRGLFIRGMVAALRLVGKAPPVFFYTPYEMQRYMEDAGFAIIETGDYPRSPPAHFIAARKRD</sequence>
<accession>A0ABV6D373</accession>
<feature type="domain" description="Methyltransferase" evidence="3">
    <location>
        <begin position="43"/>
        <end position="136"/>
    </location>
</feature>
<dbReference type="CDD" id="cd02440">
    <property type="entry name" value="AdoMet_MTases"/>
    <property type="match status" value="1"/>
</dbReference>
<dbReference type="PANTHER" id="PTHR43861:SF1">
    <property type="entry name" value="TRANS-ACONITATE 2-METHYLTRANSFERASE"/>
    <property type="match status" value="1"/>
</dbReference>
<protein>
    <submittedName>
        <fullName evidence="4">Class I SAM-dependent methyltransferase</fullName>
        <ecNumber evidence="4">2.1.1.-</ecNumber>
    </submittedName>
</protein>